<gene>
    <name evidence="1" type="ORF">MNEG_3372</name>
</gene>
<protein>
    <submittedName>
        <fullName evidence="1">Uncharacterized protein</fullName>
    </submittedName>
</protein>
<proteinExistence type="predicted"/>
<organism evidence="1 2">
    <name type="scientific">Monoraphidium neglectum</name>
    <dbReference type="NCBI Taxonomy" id="145388"/>
    <lineage>
        <taxon>Eukaryota</taxon>
        <taxon>Viridiplantae</taxon>
        <taxon>Chlorophyta</taxon>
        <taxon>core chlorophytes</taxon>
        <taxon>Chlorophyceae</taxon>
        <taxon>CS clade</taxon>
        <taxon>Sphaeropleales</taxon>
        <taxon>Selenastraceae</taxon>
        <taxon>Monoraphidium</taxon>
    </lineage>
</organism>
<dbReference type="EMBL" id="KK100642">
    <property type="protein sequence ID" value="KIZ04582.1"/>
    <property type="molecule type" value="Genomic_DNA"/>
</dbReference>
<sequence length="199" mass="20509">MLKQVKGRGCWTRRLLKLATSVVFNQPPPSSPCSGYMRNASAVSVSLISASSCGLATETQLDAAAYALVTAAAKDGCSFASAVTSVSLSGIADKANIISIYKQAIPKARQAGTSGQLANAFTSAMAEVVGVQGDASGLLDDIVTAISKTIQTSGCKAAAEFATGVYKRLAVQDPLSADDVKKKFSGSSEIAKCKFNWDA</sequence>
<dbReference type="Proteomes" id="UP000054498">
    <property type="component" value="Unassembled WGS sequence"/>
</dbReference>
<dbReference type="OrthoDB" id="530451at2759"/>
<dbReference type="AlphaFoldDB" id="A0A0D2MVR2"/>
<evidence type="ECO:0000313" key="1">
    <source>
        <dbReference type="EMBL" id="KIZ04582.1"/>
    </source>
</evidence>
<accession>A0A0D2MVR2</accession>
<name>A0A0D2MVR2_9CHLO</name>
<evidence type="ECO:0000313" key="2">
    <source>
        <dbReference type="Proteomes" id="UP000054498"/>
    </source>
</evidence>
<dbReference type="GeneID" id="25736250"/>
<dbReference type="RefSeq" id="XP_013903601.1">
    <property type="nucleotide sequence ID" value="XM_014048147.1"/>
</dbReference>
<keyword evidence="2" id="KW-1185">Reference proteome</keyword>
<reference evidence="1 2" key="1">
    <citation type="journal article" date="2013" name="BMC Genomics">
        <title>Reconstruction of the lipid metabolism for the microalga Monoraphidium neglectum from its genome sequence reveals characteristics suitable for biofuel production.</title>
        <authorList>
            <person name="Bogen C."/>
            <person name="Al-Dilaimi A."/>
            <person name="Albersmeier A."/>
            <person name="Wichmann J."/>
            <person name="Grundmann M."/>
            <person name="Rupp O."/>
            <person name="Lauersen K.J."/>
            <person name="Blifernez-Klassen O."/>
            <person name="Kalinowski J."/>
            <person name="Goesmann A."/>
            <person name="Mussgnug J.H."/>
            <person name="Kruse O."/>
        </authorList>
    </citation>
    <scope>NUCLEOTIDE SEQUENCE [LARGE SCALE GENOMIC DNA]</scope>
    <source>
        <strain evidence="1 2">SAG 48.87</strain>
    </source>
</reference>
<dbReference type="KEGG" id="mng:MNEG_3372"/>